<name>A0A3P3XTE7_9SPIR</name>
<dbReference type="AlphaFoldDB" id="A0A3P3XTE7"/>
<accession>A0A3P3XTE7</accession>
<dbReference type="InterPro" id="IPR038720">
    <property type="entry name" value="YprB_RNase_H-like_dom"/>
</dbReference>
<gene>
    <name evidence="2" type="ORF">SPIRO4BDMA_51065</name>
</gene>
<dbReference type="SUPFAM" id="SSF53098">
    <property type="entry name" value="Ribonuclease H-like"/>
    <property type="match status" value="1"/>
</dbReference>
<evidence type="ECO:0000313" key="2">
    <source>
        <dbReference type="EMBL" id="SLM19550.1"/>
    </source>
</evidence>
<proteinExistence type="predicted"/>
<reference evidence="2" key="1">
    <citation type="submission" date="2017-02" db="EMBL/GenBank/DDBJ databases">
        <authorList>
            <person name="Regsiter A."/>
            <person name="William W."/>
        </authorList>
    </citation>
    <scope>NUCLEOTIDE SEQUENCE</scope>
    <source>
        <strain evidence="2">BdmA 4</strain>
    </source>
</reference>
<dbReference type="Gene3D" id="3.30.420.10">
    <property type="entry name" value="Ribonuclease H-like superfamily/Ribonuclease H"/>
    <property type="match status" value="1"/>
</dbReference>
<protein>
    <recommendedName>
        <fullName evidence="1">YprB ribonuclease H-like domain-containing protein</fullName>
    </recommendedName>
</protein>
<evidence type="ECO:0000259" key="1">
    <source>
        <dbReference type="Pfam" id="PF13482"/>
    </source>
</evidence>
<dbReference type="EMBL" id="FWDO01000005">
    <property type="protein sequence ID" value="SLM19550.1"/>
    <property type="molecule type" value="Genomic_DNA"/>
</dbReference>
<dbReference type="PANTHER" id="PTHR38462">
    <property type="entry name" value="EXONUCLEASE-LIKE PROTEIN"/>
    <property type="match status" value="1"/>
</dbReference>
<dbReference type="InterPro" id="IPR036397">
    <property type="entry name" value="RNaseH_sf"/>
</dbReference>
<organism evidence="2">
    <name type="scientific">uncultured spirochete</name>
    <dbReference type="NCBI Taxonomy" id="156406"/>
    <lineage>
        <taxon>Bacteria</taxon>
        <taxon>Pseudomonadati</taxon>
        <taxon>Spirochaetota</taxon>
        <taxon>Spirochaetia</taxon>
        <taxon>Spirochaetales</taxon>
        <taxon>environmental samples</taxon>
    </lineage>
</organism>
<dbReference type="InterPro" id="IPR012337">
    <property type="entry name" value="RNaseH-like_sf"/>
</dbReference>
<sequence length="416" mass="47091">MNLKDRLALIKSDREKNHQMPHGKRSMPEGWTEISPFVWMREEDRPFIEVPLFFSPHLMRATVPRGDQDNGEFQSVQVSPIPADRIAFFDLETTGLSGGSGTIAFLSTVAHFEGTDLVLRQTFLEDYPGEHDFLVAVISQLANVDWIASYNGATFDVPLLQARCVLNRIAMPLVRHIDVLHDCRRFWGRMVLSCSLTSMEALVLKKERESDIPGALVPRVWLDYVKADVPREDQQALISLVWQHNVQDVASLAELFLVVESAYRRPSNAVVRYAIDPSGLARNLLKMGRSGEAKSILLMVRDNAEMFELTSGARMRAMRHLASIAWKERNRTLYVETVLAMDDESLYGCVAKAKLCEHFFKDEKSALAWAQKARDIAGKGSQADRRNTQGLDLESLDHRIARLERKIAKKNSLAEL</sequence>
<feature type="domain" description="YprB ribonuclease H-like" evidence="1">
    <location>
        <begin position="87"/>
        <end position="256"/>
    </location>
</feature>
<dbReference type="GO" id="GO:0003676">
    <property type="term" value="F:nucleic acid binding"/>
    <property type="evidence" value="ECO:0007669"/>
    <property type="project" value="InterPro"/>
</dbReference>
<dbReference type="Pfam" id="PF13482">
    <property type="entry name" value="RNase_H_2"/>
    <property type="match status" value="1"/>
</dbReference>
<dbReference type="PANTHER" id="PTHR38462:SF1">
    <property type="entry name" value="YPRB RIBONUCLEASE H-LIKE DOMAIN-CONTAINING PROTEIN"/>
    <property type="match status" value="1"/>
</dbReference>